<comment type="caution">
    <text evidence="11">The sequence shown here is derived from an EMBL/GenBank/DDBJ whole genome shotgun (WGS) entry which is preliminary data.</text>
</comment>
<dbReference type="Proteomes" id="UP001203945">
    <property type="component" value="Unassembled WGS sequence"/>
</dbReference>
<keyword evidence="7" id="KW-0521">NADP</keyword>
<dbReference type="EMBL" id="JAKZEU010000003">
    <property type="protein sequence ID" value="MCQ0970733.1"/>
    <property type="molecule type" value="Genomic_DNA"/>
</dbReference>
<evidence type="ECO:0000256" key="3">
    <source>
        <dbReference type="ARBA" id="ARBA00013223"/>
    </source>
</evidence>
<dbReference type="PANTHER" id="PTHR47878:SF1">
    <property type="entry name" value="FLAVODOXIN_FERREDOXIN--NADP REDUCTASE"/>
    <property type="match status" value="1"/>
</dbReference>
<evidence type="ECO:0000256" key="1">
    <source>
        <dbReference type="ARBA" id="ARBA00001974"/>
    </source>
</evidence>
<organism evidence="11 12">
    <name type="scientific">Paracoccus albicereus</name>
    <dbReference type="NCBI Taxonomy" id="2922394"/>
    <lineage>
        <taxon>Bacteria</taxon>
        <taxon>Pseudomonadati</taxon>
        <taxon>Pseudomonadota</taxon>
        <taxon>Alphaproteobacteria</taxon>
        <taxon>Rhodobacterales</taxon>
        <taxon>Paracoccaceae</taxon>
        <taxon>Paracoccus</taxon>
    </lineage>
</organism>
<dbReference type="InterPro" id="IPR039261">
    <property type="entry name" value="FNR_nucleotide-bd"/>
</dbReference>
<dbReference type="InterPro" id="IPR051930">
    <property type="entry name" value="FNR_type-1"/>
</dbReference>
<evidence type="ECO:0000256" key="4">
    <source>
        <dbReference type="ARBA" id="ARBA00022630"/>
    </source>
</evidence>
<evidence type="ECO:0000259" key="10">
    <source>
        <dbReference type="PROSITE" id="PS51384"/>
    </source>
</evidence>
<keyword evidence="12" id="KW-1185">Reference proteome</keyword>
<keyword evidence="5" id="KW-0547">Nucleotide-binding</keyword>
<comment type="cofactor">
    <cofactor evidence="1">
        <name>FAD</name>
        <dbReference type="ChEBI" id="CHEBI:57692"/>
    </cofactor>
</comment>
<evidence type="ECO:0000313" key="11">
    <source>
        <dbReference type="EMBL" id="MCQ0970733.1"/>
    </source>
</evidence>
<dbReference type="SUPFAM" id="SSF52343">
    <property type="entry name" value="Ferredoxin reductase-like, C-terminal NADP-linked domain"/>
    <property type="match status" value="1"/>
</dbReference>
<evidence type="ECO:0000313" key="12">
    <source>
        <dbReference type="Proteomes" id="UP001203945"/>
    </source>
</evidence>
<accession>A0ABT1MR16</accession>
<dbReference type="SUPFAM" id="SSF63380">
    <property type="entry name" value="Riboflavin synthase domain-like"/>
    <property type="match status" value="1"/>
</dbReference>
<name>A0ABT1MR16_9RHOB</name>
<dbReference type="InterPro" id="IPR033892">
    <property type="entry name" value="FNR_bac"/>
</dbReference>
<dbReference type="Gene3D" id="3.40.50.80">
    <property type="entry name" value="Nucleotide-binding domain of ferredoxin-NADP reductase (FNR) module"/>
    <property type="match status" value="1"/>
</dbReference>
<dbReference type="PROSITE" id="PS51384">
    <property type="entry name" value="FAD_FR"/>
    <property type="match status" value="1"/>
</dbReference>
<evidence type="ECO:0000256" key="6">
    <source>
        <dbReference type="ARBA" id="ARBA00022827"/>
    </source>
</evidence>
<comment type="similarity">
    <text evidence="2">Belongs to the ferredoxin--NADP reductase type 1 family.</text>
</comment>
<dbReference type="Pfam" id="PF00970">
    <property type="entry name" value="FAD_binding_6"/>
    <property type="match status" value="1"/>
</dbReference>
<comment type="catalytic activity">
    <reaction evidence="9">
        <text>2 reduced [2Fe-2S]-[ferredoxin] + NADP(+) + H(+) = 2 oxidized [2Fe-2S]-[ferredoxin] + NADPH</text>
        <dbReference type="Rhea" id="RHEA:20125"/>
        <dbReference type="Rhea" id="RHEA-COMP:10000"/>
        <dbReference type="Rhea" id="RHEA-COMP:10001"/>
        <dbReference type="ChEBI" id="CHEBI:15378"/>
        <dbReference type="ChEBI" id="CHEBI:33737"/>
        <dbReference type="ChEBI" id="CHEBI:33738"/>
        <dbReference type="ChEBI" id="CHEBI:57783"/>
        <dbReference type="ChEBI" id="CHEBI:58349"/>
        <dbReference type="EC" id="1.18.1.2"/>
    </reaction>
</comment>
<keyword evidence="8" id="KW-0560">Oxidoreductase</keyword>
<proteinExistence type="inferred from homology"/>
<evidence type="ECO:0000256" key="2">
    <source>
        <dbReference type="ARBA" id="ARBA00008312"/>
    </source>
</evidence>
<protein>
    <recommendedName>
        <fullName evidence="3">ferredoxin--NADP(+) reductase</fullName>
        <ecNumber evidence="3">1.18.1.2</ecNumber>
    </recommendedName>
</protein>
<evidence type="ECO:0000256" key="9">
    <source>
        <dbReference type="ARBA" id="ARBA00047776"/>
    </source>
</evidence>
<reference evidence="11 12" key="1">
    <citation type="submission" date="2022-03" db="EMBL/GenBank/DDBJ databases">
        <authorList>
            <person name="He Y."/>
        </authorList>
    </citation>
    <scope>NUCLEOTIDE SEQUENCE [LARGE SCALE GENOMIC DNA]</scope>
    <source>
        <strain evidence="11 12">TK19116</strain>
    </source>
</reference>
<keyword evidence="4" id="KW-0285">Flavoprotein</keyword>
<dbReference type="InterPro" id="IPR008333">
    <property type="entry name" value="Cbr1-like_FAD-bd_dom"/>
</dbReference>
<dbReference type="CDD" id="cd06195">
    <property type="entry name" value="FNR1"/>
    <property type="match status" value="1"/>
</dbReference>
<dbReference type="InterPro" id="IPR001433">
    <property type="entry name" value="OxRdtase_FAD/NAD-bd"/>
</dbReference>
<evidence type="ECO:0000256" key="7">
    <source>
        <dbReference type="ARBA" id="ARBA00022857"/>
    </source>
</evidence>
<evidence type="ECO:0000256" key="5">
    <source>
        <dbReference type="ARBA" id="ARBA00022741"/>
    </source>
</evidence>
<dbReference type="InterPro" id="IPR017927">
    <property type="entry name" value="FAD-bd_FR_type"/>
</dbReference>
<dbReference type="Pfam" id="PF00175">
    <property type="entry name" value="NAD_binding_1"/>
    <property type="match status" value="1"/>
</dbReference>
<sequence>MTLDLTLSDATTDSKPAKTLPDAQTVTAVKHWTDSLFSFRVTRPASLRFRSGEFVMIGLEGDNGKPLLRAYSIASPNWDDELEFYSIKVQDGPLTSKLQHIQRGDQIILRPKPVGTLVLDALLPGKRLWFLATGTGIAPFASLMRDPETYERYEQVVMMHTCRTAGELEYGRELVENLKHDPLLGELYGEEFASRLLYYPTTTREDSPLMGRITDNLTSGKVFQDLSLPPMSVENDRAMICGSLAFNVDVKAVLEGFGLEEGANSEPKQFVVEKAFVGEGV</sequence>
<keyword evidence="6" id="KW-0274">FAD</keyword>
<dbReference type="PANTHER" id="PTHR47878">
    <property type="entry name" value="OXIDOREDUCTASE FAD/NAD(P)-BINDING DOMAIN PROTEIN"/>
    <property type="match status" value="1"/>
</dbReference>
<dbReference type="Gene3D" id="2.40.30.10">
    <property type="entry name" value="Translation factors"/>
    <property type="match status" value="1"/>
</dbReference>
<dbReference type="InterPro" id="IPR017938">
    <property type="entry name" value="Riboflavin_synthase-like_b-brl"/>
</dbReference>
<gene>
    <name evidence="11" type="ORF">MLD63_09885</name>
</gene>
<dbReference type="EC" id="1.18.1.2" evidence="3"/>
<evidence type="ECO:0000256" key="8">
    <source>
        <dbReference type="ARBA" id="ARBA00023002"/>
    </source>
</evidence>
<dbReference type="RefSeq" id="WP_255329744.1">
    <property type="nucleotide sequence ID" value="NZ_JAKZEU010000003.1"/>
</dbReference>
<feature type="domain" description="FAD-binding FR-type" evidence="10">
    <location>
        <begin position="19"/>
        <end position="120"/>
    </location>
</feature>